<dbReference type="SUPFAM" id="SSF50249">
    <property type="entry name" value="Nucleic acid-binding proteins"/>
    <property type="match status" value="1"/>
</dbReference>
<reference evidence="2" key="1">
    <citation type="journal article" date="2015" name="Nature">
        <title>Complex archaea that bridge the gap between prokaryotes and eukaryotes.</title>
        <authorList>
            <person name="Spang A."/>
            <person name="Saw J.H."/>
            <person name="Jorgensen S.L."/>
            <person name="Zaremba-Niedzwiedzka K."/>
            <person name="Martijn J."/>
            <person name="Lind A.E."/>
            <person name="van Eijk R."/>
            <person name="Schleper C."/>
            <person name="Guy L."/>
            <person name="Ettema T.J."/>
        </authorList>
    </citation>
    <scope>NUCLEOTIDE SEQUENCE</scope>
</reference>
<dbReference type="InterPro" id="IPR012340">
    <property type="entry name" value="NA-bd_OB-fold"/>
</dbReference>
<gene>
    <name evidence="2" type="ORF">LCGC14_1467620</name>
</gene>
<evidence type="ECO:0000259" key="1">
    <source>
        <dbReference type="Pfam" id="PF12172"/>
    </source>
</evidence>
<feature type="domain" description="ChsH2 rubredoxin-like zinc ribbon" evidence="1">
    <location>
        <begin position="47"/>
        <end position="76"/>
    </location>
</feature>
<comment type="caution">
    <text evidence="2">The sequence shown here is derived from an EMBL/GenBank/DDBJ whole genome shotgun (WGS) entry which is preliminary data.</text>
</comment>
<dbReference type="EMBL" id="LAZR01010287">
    <property type="protein sequence ID" value="KKM67784.1"/>
    <property type="molecule type" value="Genomic_DNA"/>
</dbReference>
<evidence type="ECO:0000313" key="2">
    <source>
        <dbReference type="EMBL" id="KKM67784.1"/>
    </source>
</evidence>
<sequence>MSKLTQRKSLDYIKKDYKETRKISGSWYLTKYKYKYNITHMQPFLSKLKEKKLVGLECSGCNTVYFPPRFVCGKCLIKPDKWVDIRETGRVSTFVIGYLKDPETGEVQERASVSIHHDGADTTSMAELNPEVNVKDIYIGMPVKVHWKENPTGGLMDIEYYDVMKDNSEDLELRKD</sequence>
<organism evidence="2">
    <name type="scientific">marine sediment metagenome</name>
    <dbReference type="NCBI Taxonomy" id="412755"/>
    <lineage>
        <taxon>unclassified sequences</taxon>
        <taxon>metagenomes</taxon>
        <taxon>ecological metagenomes</taxon>
    </lineage>
</organism>
<dbReference type="AlphaFoldDB" id="A0A0F9JDE2"/>
<dbReference type="PANTHER" id="PTHR34075:SF4">
    <property type="entry name" value="DUF35 DOMAIN-CONTAINING PROTEIN"/>
    <property type="match status" value="1"/>
</dbReference>
<protein>
    <recommendedName>
        <fullName evidence="1">ChsH2 rubredoxin-like zinc ribbon domain-containing protein</fullName>
    </recommendedName>
</protein>
<proteinExistence type="predicted"/>
<dbReference type="InterPro" id="IPR052513">
    <property type="entry name" value="Thioester_dehydratase-like"/>
</dbReference>
<dbReference type="PANTHER" id="PTHR34075">
    <property type="entry name" value="BLR3430 PROTEIN"/>
    <property type="match status" value="1"/>
</dbReference>
<dbReference type="InterPro" id="IPR022002">
    <property type="entry name" value="ChsH2_Znr"/>
</dbReference>
<dbReference type="Pfam" id="PF12172">
    <property type="entry name" value="zf-ChsH2"/>
    <property type="match status" value="1"/>
</dbReference>
<accession>A0A0F9JDE2</accession>
<name>A0A0F9JDE2_9ZZZZ</name>
<dbReference type="Gene3D" id="6.10.30.10">
    <property type="match status" value="1"/>
</dbReference>